<protein>
    <recommendedName>
        <fullName evidence="8">ATP synthase subunit delta</fullName>
    </recommendedName>
    <alternativeName>
        <fullName evidence="8">ATP synthase F(1) sector subunit delta</fullName>
    </alternativeName>
    <alternativeName>
        <fullName evidence="8">F-type ATPase subunit delta</fullName>
        <shortName evidence="8">F-ATPase subunit delta</shortName>
    </alternativeName>
</protein>
<keyword evidence="7 8" id="KW-0066">ATP synthesis</keyword>
<evidence type="ECO:0000256" key="7">
    <source>
        <dbReference type="ARBA" id="ARBA00023310"/>
    </source>
</evidence>
<dbReference type="HAMAP" id="MF_01416">
    <property type="entry name" value="ATP_synth_delta_bact"/>
    <property type="match status" value="1"/>
</dbReference>
<sequence>MAELATIARPYSEALFRAAQADLAATAAWLDELALIGQDARVLDYAADPRASQQQVLDLVASVYEASAQQGLPAQARAFLQAVLDNGRLKALPEIAAQFHALKSEQDGVAQAVVYSAFPIEGQALADLEAVLARKFARKLTVQEVIAAPELIGGVRAVVGDEVYDTSVKAQLENMKAALTA</sequence>
<keyword evidence="3 8" id="KW-0375">Hydrogen ion transport</keyword>
<dbReference type="PANTHER" id="PTHR11910">
    <property type="entry name" value="ATP SYNTHASE DELTA CHAIN"/>
    <property type="match status" value="1"/>
</dbReference>
<dbReference type="NCBIfam" id="TIGR01145">
    <property type="entry name" value="ATP_synt_delta"/>
    <property type="match status" value="1"/>
</dbReference>
<evidence type="ECO:0000256" key="1">
    <source>
        <dbReference type="ARBA" id="ARBA00004370"/>
    </source>
</evidence>
<evidence type="ECO:0000256" key="2">
    <source>
        <dbReference type="ARBA" id="ARBA00022448"/>
    </source>
</evidence>
<organism evidence="9 10">
    <name type="scientific">Paracidovorax wautersii</name>
    <dbReference type="NCBI Taxonomy" id="1177982"/>
    <lineage>
        <taxon>Bacteria</taxon>
        <taxon>Pseudomonadati</taxon>
        <taxon>Pseudomonadota</taxon>
        <taxon>Betaproteobacteria</taxon>
        <taxon>Burkholderiales</taxon>
        <taxon>Comamonadaceae</taxon>
        <taxon>Paracidovorax</taxon>
    </lineage>
</organism>
<keyword evidence="2 8" id="KW-0813">Transport</keyword>
<evidence type="ECO:0000256" key="3">
    <source>
        <dbReference type="ARBA" id="ARBA00022781"/>
    </source>
</evidence>
<dbReference type="AlphaFoldDB" id="A0A7V8FM41"/>
<dbReference type="SUPFAM" id="SSF47928">
    <property type="entry name" value="N-terminal domain of the delta subunit of the F1F0-ATP synthase"/>
    <property type="match status" value="1"/>
</dbReference>
<name>A0A7V8FM41_9BURK</name>
<keyword evidence="4 8" id="KW-0406">Ion transport</keyword>
<dbReference type="GO" id="GO:0005886">
    <property type="term" value="C:plasma membrane"/>
    <property type="evidence" value="ECO:0007669"/>
    <property type="project" value="UniProtKB-SubCell"/>
</dbReference>
<keyword evidence="8" id="KW-1003">Cell membrane</keyword>
<dbReference type="GO" id="GO:0045259">
    <property type="term" value="C:proton-transporting ATP synthase complex"/>
    <property type="evidence" value="ECO:0007669"/>
    <property type="project" value="UniProtKB-KW"/>
</dbReference>
<dbReference type="EMBL" id="WNDQ01000047">
    <property type="protein sequence ID" value="KAF1019797.1"/>
    <property type="molecule type" value="Genomic_DNA"/>
</dbReference>
<dbReference type="GO" id="GO:0046933">
    <property type="term" value="F:proton-transporting ATP synthase activity, rotational mechanism"/>
    <property type="evidence" value="ECO:0007669"/>
    <property type="project" value="UniProtKB-UniRule"/>
</dbReference>
<evidence type="ECO:0000256" key="6">
    <source>
        <dbReference type="ARBA" id="ARBA00023196"/>
    </source>
</evidence>
<dbReference type="InterPro" id="IPR026015">
    <property type="entry name" value="ATP_synth_OSCP/delta_N_sf"/>
</dbReference>
<accession>A0A7V8FM41</accession>
<keyword evidence="5 8" id="KW-0472">Membrane</keyword>
<comment type="function">
    <text evidence="8">This protein is part of the stalk that links CF(0) to CF(1). It either transmits conformational changes from CF(0) to CF(1) or is implicated in proton conduction.</text>
</comment>
<dbReference type="NCBIfam" id="NF004402">
    <property type="entry name" value="PRK05758.2-2"/>
    <property type="match status" value="1"/>
</dbReference>
<dbReference type="Gene3D" id="1.10.520.20">
    <property type="entry name" value="N-terminal domain of the delta subunit of the F1F0-ATP synthase"/>
    <property type="match status" value="1"/>
</dbReference>
<comment type="subcellular location">
    <subcellularLocation>
        <location evidence="8">Cell membrane</location>
        <topology evidence="8">Peripheral membrane protein</topology>
    </subcellularLocation>
    <subcellularLocation>
        <location evidence="1">Membrane</location>
    </subcellularLocation>
</comment>
<comment type="caution">
    <text evidence="9">The sequence shown here is derived from an EMBL/GenBank/DDBJ whole genome shotgun (WGS) entry which is preliminary data.</text>
</comment>
<gene>
    <name evidence="8 9" type="primary">atpH</name>
    <name evidence="9" type="ORF">GAK30_02889</name>
</gene>
<evidence type="ECO:0000313" key="10">
    <source>
        <dbReference type="Proteomes" id="UP000461670"/>
    </source>
</evidence>
<keyword evidence="6 8" id="KW-0139">CF(1)</keyword>
<dbReference type="Proteomes" id="UP000461670">
    <property type="component" value="Unassembled WGS sequence"/>
</dbReference>
<comment type="similarity">
    <text evidence="8">Belongs to the ATPase delta chain family.</text>
</comment>
<dbReference type="InterPro" id="IPR000711">
    <property type="entry name" value="ATPase_OSCP/dsu"/>
</dbReference>
<evidence type="ECO:0000256" key="4">
    <source>
        <dbReference type="ARBA" id="ARBA00023065"/>
    </source>
</evidence>
<evidence type="ECO:0000256" key="5">
    <source>
        <dbReference type="ARBA" id="ARBA00023136"/>
    </source>
</evidence>
<dbReference type="Pfam" id="PF00213">
    <property type="entry name" value="OSCP"/>
    <property type="match status" value="1"/>
</dbReference>
<evidence type="ECO:0000313" key="9">
    <source>
        <dbReference type="EMBL" id="KAF1019797.1"/>
    </source>
</evidence>
<proteinExistence type="inferred from homology"/>
<evidence type="ECO:0000256" key="8">
    <source>
        <dbReference type="HAMAP-Rule" id="MF_01416"/>
    </source>
</evidence>
<reference evidence="10" key="1">
    <citation type="journal article" date="2020" name="MBio">
        <title>Horizontal gene transfer to a defensive symbiont with a reduced genome amongst a multipartite beetle microbiome.</title>
        <authorList>
            <person name="Waterworth S.C."/>
            <person name="Florez L.V."/>
            <person name="Rees E.R."/>
            <person name="Hertweck C."/>
            <person name="Kaltenpoth M."/>
            <person name="Kwan J.C."/>
        </authorList>
    </citation>
    <scope>NUCLEOTIDE SEQUENCE [LARGE SCALE GENOMIC DNA]</scope>
</reference>
<dbReference type="PRINTS" id="PR00125">
    <property type="entry name" value="ATPASEDELTA"/>
</dbReference>
<comment type="function">
    <text evidence="8">F(1)F(0) ATP synthase produces ATP from ADP in the presence of a proton or sodium gradient. F-type ATPases consist of two structural domains, F(1) containing the extramembraneous catalytic core and F(0) containing the membrane proton channel, linked together by a central stalk and a peripheral stalk. During catalysis, ATP synthesis in the catalytic domain of F(1) is coupled via a rotary mechanism of the central stalk subunits to proton translocation.</text>
</comment>